<dbReference type="EMBL" id="BMCM01000002">
    <property type="protein sequence ID" value="GGD74015.1"/>
    <property type="molecule type" value="Genomic_DNA"/>
</dbReference>
<proteinExistence type="predicted"/>
<keyword evidence="3" id="KW-1185">Reference proteome</keyword>
<feature type="transmembrane region" description="Helical" evidence="1">
    <location>
        <begin position="81"/>
        <end position="99"/>
    </location>
</feature>
<dbReference type="RefSeq" id="WP_188436085.1">
    <property type="nucleotide sequence ID" value="NZ_BMCM01000002.1"/>
</dbReference>
<dbReference type="Proteomes" id="UP000629365">
    <property type="component" value="Unassembled WGS sequence"/>
</dbReference>
<reference evidence="3" key="1">
    <citation type="journal article" date="2019" name="Int. J. Syst. Evol. Microbiol.">
        <title>The Global Catalogue of Microorganisms (GCM) 10K type strain sequencing project: providing services to taxonomists for standard genome sequencing and annotation.</title>
        <authorList>
            <consortium name="The Broad Institute Genomics Platform"/>
            <consortium name="The Broad Institute Genome Sequencing Center for Infectious Disease"/>
            <person name="Wu L."/>
            <person name="Ma J."/>
        </authorList>
    </citation>
    <scope>NUCLEOTIDE SEQUENCE [LARGE SCALE GENOMIC DNA]</scope>
    <source>
        <strain evidence="3">CCM 7640</strain>
    </source>
</reference>
<comment type="caution">
    <text evidence="2">The sequence shown here is derived from an EMBL/GenBank/DDBJ whole genome shotgun (WGS) entry which is preliminary data.</text>
</comment>
<protein>
    <submittedName>
        <fullName evidence="2">Uncharacterized protein</fullName>
    </submittedName>
</protein>
<sequence>MSQSTVEGTPKTGLPGSRIVTRIRRLMIVAALAAFAYGASLTGSKGYCPGGMNSDGTFLDADGNVTEVAPSCITLVLRPSGLIYVAIIAIVIGVLTRMLRRSSDEVSAVRSLDRAAAAIAILVVVSIIISWIWFRMIPITDWDGTGTIFAPFPFGTMDVTITRGTTG</sequence>
<keyword evidence="1" id="KW-0472">Membrane</keyword>
<evidence type="ECO:0000313" key="3">
    <source>
        <dbReference type="Proteomes" id="UP000629365"/>
    </source>
</evidence>
<organism evidence="2 3">
    <name type="scientific">Microbacterium murale</name>
    <dbReference type="NCBI Taxonomy" id="1081040"/>
    <lineage>
        <taxon>Bacteria</taxon>
        <taxon>Bacillati</taxon>
        <taxon>Actinomycetota</taxon>
        <taxon>Actinomycetes</taxon>
        <taxon>Micrococcales</taxon>
        <taxon>Microbacteriaceae</taxon>
        <taxon>Microbacterium</taxon>
    </lineage>
</organism>
<evidence type="ECO:0000313" key="2">
    <source>
        <dbReference type="EMBL" id="GGD74015.1"/>
    </source>
</evidence>
<keyword evidence="1" id="KW-1133">Transmembrane helix</keyword>
<accession>A0ABQ1RKZ0</accession>
<gene>
    <name evidence="2" type="ORF">GCM10007269_16360</name>
</gene>
<evidence type="ECO:0000256" key="1">
    <source>
        <dbReference type="SAM" id="Phobius"/>
    </source>
</evidence>
<name>A0ABQ1RKZ0_9MICO</name>
<feature type="transmembrane region" description="Helical" evidence="1">
    <location>
        <begin position="111"/>
        <end position="134"/>
    </location>
</feature>
<keyword evidence="1" id="KW-0812">Transmembrane</keyword>
<feature type="transmembrane region" description="Helical" evidence="1">
    <location>
        <begin position="26"/>
        <end position="44"/>
    </location>
</feature>